<protein>
    <submittedName>
        <fullName evidence="3">Uncharacterized protein</fullName>
    </submittedName>
</protein>
<dbReference type="PANTHER" id="PTHR30006">
    <property type="entry name" value="THIAMINE-BINDING PERIPLASMIC PROTEIN-RELATED"/>
    <property type="match status" value="1"/>
</dbReference>
<proteinExistence type="predicted"/>
<accession>A0ABT0CAK5</accession>
<keyword evidence="1" id="KW-0732">Signal</keyword>
<organism evidence="3 4">
    <name type="scientific">Thermostichus vulcanus str. 'Rupite'</name>
    <dbReference type="NCBI Taxonomy" id="2813851"/>
    <lineage>
        <taxon>Bacteria</taxon>
        <taxon>Bacillati</taxon>
        <taxon>Cyanobacteriota</taxon>
        <taxon>Cyanophyceae</taxon>
        <taxon>Thermostichales</taxon>
        <taxon>Thermostichaceae</taxon>
        <taxon>Thermostichus</taxon>
    </lineage>
</organism>
<feature type="region of interest" description="Disordered" evidence="2">
    <location>
        <begin position="79"/>
        <end position="122"/>
    </location>
</feature>
<evidence type="ECO:0000256" key="1">
    <source>
        <dbReference type="ARBA" id="ARBA00022729"/>
    </source>
</evidence>
<evidence type="ECO:0000313" key="4">
    <source>
        <dbReference type="Proteomes" id="UP000830835"/>
    </source>
</evidence>
<dbReference type="Gene3D" id="3.40.190.10">
    <property type="entry name" value="Periplasmic binding protein-like II"/>
    <property type="match status" value="1"/>
</dbReference>
<dbReference type="PANTHER" id="PTHR30006:SF2">
    <property type="entry name" value="ABC TRANSPORTER SUBSTRATE-BINDING PROTEIN"/>
    <property type="match status" value="1"/>
</dbReference>
<reference evidence="3" key="1">
    <citation type="submission" date="2021-02" db="EMBL/GenBank/DDBJ databases">
        <title>The CRISPR/cas machinery reduction and long-range gene transfer in the hot spring cyanobacterium Synechococcus.</title>
        <authorList>
            <person name="Dvorak P."/>
            <person name="Jahodarova E."/>
            <person name="Hasler P."/>
            <person name="Poulickova A."/>
        </authorList>
    </citation>
    <scope>NUCLEOTIDE SEQUENCE</scope>
    <source>
        <strain evidence="3">Rupite</strain>
    </source>
</reference>
<dbReference type="Proteomes" id="UP000830835">
    <property type="component" value="Unassembled WGS sequence"/>
</dbReference>
<dbReference type="SUPFAM" id="SSF53850">
    <property type="entry name" value="Periplasmic binding protein-like II"/>
    <property type="match status" value="1"/>
</dbReference>
<evidence type="ECO:0000256" key="2">
    <source>
        <dbReference type="SAM" id="MobiDB-lite"/>
    </source>
</evidence>
<feature type="region of interest" description="Disordered" evidence="2">
    <location>
        <begin position="1"/>
        <end position="20"/>
    </location>
</feature>
<name>A0ABT0CAK5_THEVL</name>
<keyword evidence="4" id="KW-1185">Reference proteome</keyword>
<sequence length="122" mass="13219">MRQPKGEGHSGTTEKEHPDIKVNIVRDSTGVVTAKLLAEKDNPQADAVWGLAATSLLVADQQGLLEPYAPAGLDRILPEFRDSQNPPHWVGIDTYPASHNELPLQKQGRGSPPTAPLPSQWV</sequence>
<evidence type="ECO:0000313" key="3">
    <source>
        <dbReference type="EMBL" id="MCJ2542786.1"/>
    </source>
</evidence>
<comment type="caution">
    <text evidence="3">The sequence shown here is derived from an EMBL/GenBank/DDBJ whole genome shotgun (WGS) entry which is preliminary data.</text>
</comment>
<gene>
    <name evidence="3" type="ORF">JX360_07675</name>
</gene>
<dbReference type="EMBL" id="JAFIRA010000015">
    <property type="protein sequence ID" value="MCJ2542786.1"/>
    <property type="molecule type" value="Genomic_DNA"/>
</dbReference>